<dbReference type="EMBL" id="CP051774">
    <property type="protein sequence ID" value="QJE97281.1"/>
    <property type="molecule type" value="Genomic_DNA"/>
</dbReference>
<evidence type="ECO:0000259" key="1">
    <source>
        <dbReference type="Pfam" id="PF09983"/>
    </source>
</evidence>
<dbReference type="Pfam" id="PF09983">
    <property type="entry name" value="JetD_C"/>
    <property type="match status" value="1"/>
</dbReference>
<organism evidence="2 3">
    <name type="scientific">Luteolibacter luteus</name>
    <dbReference type="NCBI Taxonomy" id="2728835"/>
    <lineage>
        <taxon>Bacteria</taxon>
        <taxon>Pseudomonadati</taxon>
        <taxon>Verrucomicrobiota</taxon>
        <taxon>Verrucomicrobiia</taxon>
        <taxon>Verrucomicrobiales</taxon>
        <taxon>Verrucomicrobiaceae</taxon>
        <taxon>Luteolibacter</taxon>
    </lineage>
</organism>
<dbReference type="AlphaFoldDB" id="A0A858RL04"/>
<reference evidence="2 3" key="1">
    <citation type="submission" date="2020-04" db="EMBL/GenBank/DDBJ databases">
        <title>Luteolibacter sp. G-1-1-1 isolated from soil.</title>
        <authorList>
            <person name="Dahal R.H."/>
        </authorList>
    </citation>
    <scope>NUCLEOTIDE SEQUENCE [LARGE SCALE GENOMIC DNA]</scope>
    <source>
        <strain evidence="2 3">G-1-1-1</strain>
    </source>
</reference>
<dbReference type="GO" id="GO:0005694">
    <property type="term" value="C:chromosome"/>
    <property type="evidence" value="ECO:0007669"/>
    <property type="project" value="InterPro"/>
</dbReference>
<dbReference type="KEGG" id="luo:HHL09_16285"/>
<evidence type="ECO:0000313" key="2">
    <source>
        <dbReference type="EMBL" id="QJE97281.1"/>
    </source>
</evidence>
<sequence length="424" mass="48415">MKHPVWLAELHRQWFAARGKKLGSRTKAYTRYWDDLLFTAGVRSAEDIATAGREAEKLEREGIVLLKRHSYRRYLIERIELPLGSEPWLRALFESPHPELLRQTSLRAVHFFLSRTHPKYPEVWSAWLLSIAKDFSEGRNARPLLWRHPDLVSELLRNVEEITSRTWQSDTLIREGSVALGFESKELEKAQRPLEACLTAMFGSPMTLGMFGFQGPGGKVELAGELTLHFEDGSQATVEGLHGVFHLTSDLDRAVKVTTPAKRVLTVENSKTTLRRIASLNEDRETLIAACAFPSRGLIRLFKLLPAELPVFHFGDTDPAGFHILSRLRRATGREVTPFLMKRRLRNHPLDLSDYDRSILPRLLGDPMLADVRPHLEEIATTGDKGDFEQESLGRPELPCWPFYRRQEHDCLPPLACDCMIPDE</sequence>
<dbReference type="InterPro" id="IPR024534">
    <property type="entry name" value="JetD_C"/>
</dbReference>
<dbReference type="InterPro" id="IPR036078">
    <property type="entry name" value="Spo11/TopoVI_A_sf"/>
</dbReference>
<dbReference type="GO" id="GO:0003677">
    <property type="term" value="F:DNA binding"/>
    <property type="evidence" value="ECO:0007669"/>
    <property type="project" value="InterPro"/>
</dbReference>
<dbReference type="Gene3D" id="3.40.1360.10">
    <property type="match status" value="1"/>
</dbReference>
<accession>A0A858RL04</accession>
<name>A0A858RL04_9BACT</name>
<dbReference type="RefSeq" id="WP_169455681.1">
    <property type="nucleotide sequence ID" value="NZ_CP051774.1"/>
</dbReference>
<keyword evidence="3" id="KW-1185">Reference proteome</keyword>
<dbReference type="Proteomes" id="UP000501812">
    <property type="component" value="Chromosome"/>
</dbReference>
<protein>
    <recommendedName>
        <fullName evidence="1">Wadjet protein JetD C-terminal domain-containing protein</fullName>
    </recommendedName>
</protein>
<gene>
    <name evidence="2" type="ORF">HHL09_16285</name>
</gene>
<evidence type="ECO:0000313" key="3">
    <source>
        <dbReference type="Proteomes" id="UP000501812"/>
    </source>
</evidence>
<feature type="domain" description="Wadjet protein JetD C-terminal" evidence="1">
    <location>
        <begin position="247"/>
        <end position="348"/>
    </location>
</feature>
<dbReference type="SUPFAM" id="SSF56726">
    <property type="entry name" value="DNA topoisomerase IV, alpha subunit"/>
    <property type="match status" value="1"/>
</dbReference>
<proteinExistence type="predicted"/>